<name>A0A0E9QZB3_ANGAN</name>
<reference evidence="2" key="1">
    <citation type="submission" date="2014-11" db="EMBL/GenBank/DDBJ databases">
        <authorList>
            <person name="Amaro Gonzalez C."/>
        </authorList>
    </citation>
    <scope>NUCLEOTIDE SEQUENCE</scope>
</reference>
<evidence type="ECO:0000313" key="2">
    <source>
        <dbReference type="EMBL" id="JAH22246.1"/>
    </source>
</evidence>
<protein>
    <submittedName>
        <fullName evidence="2">Uncharacterized protein</fullName>
    </submittedName>
</protein>
<dbReference type="AlphaFoldDB" id="A0A0E9QZB3"/>
<sequence length="22" mass="2470">MFNQSTISDQSARTAVLQEQSQ</sequence>
<organism evidence="2">
    <name type="scientific">Anguilla anguilla</name>
    <name type="common">European freshwater eel</name>
    <name type="synonym">Muraena anguilla</name>
    <dbReference type="NCBI Taxonomy" id="7936"/>
    <lineage>
        <taxon>Eukaryota</taxon>
        <taxon>Metazoa</taxon>
        <taxon>Chordata</taxon>
        <taxon>Craniata</taxon>
        <taxon>Vertebrata</taxon>
        <taxon>Euteleostomi</taxon>
        <taxon>Actinopterygii</taxon>
        <taxon>Neopterygii</taxon>
        <taxon>Teleostei</taxon>
        <taxon>Anguilliformes</taxon>
        <taxon>Anguillidae</taxon>
        <taxon>Anguilla</taxon>
    </lineage>
</organism>
<reference evidence="2" key="2">
    <citation type="journal article" date="2015" name="Fish Shellfish Immunol.">
        <title>Early steps in the European eel (Anguilla anguilla)-Vibrio vulnificus interaction in the gills: Role of the RtxA13 toxin.</title>
        <authorList>
            <person name="Callol A."/>
            <person name="Pajuelo D."/>
            <person name="Ebbesson L."/>
            <person name="Teles M."/>
            <person name="MacKenzie S."/>
            <person name="Amaro C."/>
        </authorList>
    </citation>
    <scope>NUCLEOTIDE SEQUENCE</scope>
</reference>
<accession>A0A0E9QZB3</accession>
<proteinExistence type="predicted"/>
<dbReference type="EMBL" id="GBXM01086331">
    <property type="protein sequence ID" value="JAH22246.1"/>
    <property type="molecule type" value="Transcribed_RNA"/>
</dbReference>
<feature type="region of interest" description="Disordered" evidence="1">
    <location>
        <begin position="1"/>
        <end position="22"/>
    </location>
</feature>
<evidence type="ECO:0000256" key="1">
    <source>
        <dbReference type="SAM" id="MobiDB-lite"/>
    </source>
</evidence>